<evidence type="ECO:0000313" key="1">
    <source>
        <dbReference type="EMBL" id="CAG7718165.1"/>
    </source>
</evidence>
<name>A0A8J2JDJ4_9HEXA</name>
<accession>A0A8J2JDJ4</accession>
<dbReference type="EMBL" id="CAJVCH010051381">
    <property type="protein sequence ID" value="CAG7718165.1"/>
    <property type="molecule type" value="Genomic_DNA"/>
</dbReference>
<comment type="caution">
    <text evidence="1">The sequence shown here is derived from an EMBL/GenBank/DDBJ whole genome shotgun (WGS) entry which is preliminary data.</text>
</comment>
<keyword evidence="2" id="KW-1185">Reference proteome</keyword>
<dbReference type="Proteomes" id="UP000708208">
    <property type="component" value="Unassembled WGS sequence"/>
</dbReference>
<proteinExistence type="predicted"/>
<protein>
    <submittedName>
        <fullName evidence="1">Uncharacterized protein</fullName>
    </submittedName>
</protein>
<evidence type="ECO:0000313" key="2">
    <source>
        <dbReference type="Proteomes" id="UP000708208"/>
    </source>
</evidence>
<gene>
    <name evidence="1" type="ORF">AFUS01_LOCUS7582</name>
</gene>
<dbReference type="AlphaFoldDB" id="A0A8J2JDJ4"/>
<organism evidence="1 2">
    <name type="scientific">Allacma fusca</name>
    <dbReference type="NCBI Taxonomy" id="39272"/>
    <lineage>
        <taxon>Eukaryota</taxon>
        <taxon>Metazoa</taxon>
        <taxon>Ecdysozoa</taxon>
        <taxon>Arthropoda</taxon>
        <taxon>Hexapoda</taxon>
        <taxon>Collembola</taxon>
        <taxon>Symphypleona</taxon>
        <taxon>Sminthuridae</taxon>
        <taxon>Allacma</taxon>
    </lineage>
</organism>
<reference evidence="1" key="1">
    <citation type="submission" date="2021-06" db="EMBL/GenBank/DDBJ databases">
        <authorList>
            <person name="Hodson N. C."/>
            <person name="Mongue J. A."/>
            <person name="Jaron S. K."/>
        </authorList>
    </citation>
    <scope>NUCLEOTIDE SEQUENCE</scope>
</reference>
<sequence>MSCREEVRIEKSHHQHLPEVCMERPLTGLIRKHVKPNPIPHEDARIKKSQLFHLHALIAPVNQMTNSALKPKVLGYIYPPMYSKRFVRW</sequence>